<feature type="compositionally biased region" description="Low complexity" evidence="1">
    <location>
        <begin position="1"/>
        <end position="16"/>
    </location>
</feature>
<proteinExistence type="predicted"/>
<gene>
    <name evidence="2" type="ORF">ALC62_08376</name>
</gene>
<dbReference type="EMBL" id="KQ977647">
    <property type="protein sequence ID" value="KYN00827.1"/>
    <property type="molecule type" value="Genomic_DNA"/>
</dbReference>
<reference evidence="2 3" key="1">
    <citation type="submission" date="2016-03" db="EMBL/GenBank/DDBJ databases">
        <title>Cyphomyrmex costatus WGS genome.</title>
        <authorList>
            <person name="Nygaard S."/>
            <person name="Hu H."/>
            <person name="Boomsma J."/>
            <person name="Zhang G."/>
        </authorList>
    </citation>
    <scope>NUCLEOTIDE SEQUENCE [LARGE SCALE GENOMIC DNA]</scope>
    <source>
        <strain evidence="2">MS0001</strain>
        <tissue evidence="2">Whole body</tissue>
    </source>
</reference>
<keyword evidence="3" id="KW-1185">Reference proteome</keyword>
<name>A0A151IH09_9HYME</name>
<sequence length="162" mass="17771">MTGVSNHSNSLSLYSSRPGRPPKRASVGLSLAASHLAAAAGHHPQHSLKKHRLDNGDYYENGHLGESNTLGVSKLTATAPSCCGLRWRSPMPGISYDPFTYAIDTRAVFTFPMPDSNPGTSSAILNLSRGALHRFAHPIVLYNHSLMIRYFINYEYFVLLIT</sequence>
<dbReference type="AlphaFoldDB" id="A0A151IH09"/>
<organism evidence="2 3">
    <name type="scientific">Cyphomyrmex costatus</name>
    <dbReference type="NCBI Taxonomy" id="456900"/>
    <lineage>
        <taxon>Eukaryota</taxon>
        <taxon>Metazoa</taxon>
        <taxon>Ecdysozoa</taxon>
        <taxon>Arthropoda</taxon>
        <taxon>Hexapoda</taxon>
        <taxon>Insecta</taxon>
        <taxon>Pterygota</taxon>
        <taxon>Neoptera</taxon>
        <taxon>Endopterygota</taxon>
        <taxon>Hymenoptera</taxon>
        <taxon>Apocrita</taxon>
        <taxon>Aculeata</taxon>
        <taxon>Formicoidea</taxon>
        <taxon>Formicidae</taxon>
        <taxon>Myrmicinae</taxon>
        <taxon>Cyphomyrmex</taxon>
    </lineage>
</organism>
<evidence type="ECO:0000256" key="1">
    <source>
        <dbReference type="SAM" id="MobiDB-lite"/>
    </source>
</evidence>
<evidence type="ECO:0000313" key="2">
    <source>
        <dbReference type="EMBL" id="KYN00827.1"/>
    </source>
</evidence>
<feature type="region of interest" description="Disordered" evidence="1">
    <location>
        <begin position="1"/>
        <end position="27"/>
    </location>
</feature>
<evidence type="ECO:0000313" key="3">
    <source>
        <dbReference type="Proteomes" id="UP000078542"/>
    </source>
</evidence>
<accession>A0A151IH09</accession>
<protein>
    <submittedName>
        <fullName evidence="2">Uncharacterized protein</fullName>
    </submittedName>
</protein>
<dbReference type="Proteomes" id="UP000078542">
    <property type="component" value="Unassembled WGS sequence"/>
</dbReference>